<keyword evidence="5" id="KW-0808">Transferase</keyword>
<comment type="similarity">
    <text evidence="2">Belongs to the acyltransferase 3 family.</text>
</comment>
<accession>A0ABT6H6Z4</accession>
<comment type="caution">
    <text evidence="5">The sequence shown here is derived from an EMBL/GenBank/DDBJ whole genome shotgun (WGS) entry which is preliminary data.</text>
</comment>
<dbReference type="GO" id="GO:0016746">
    <property type="term" value="F:acyltransferase activity"/>
    <property type="evidence" value="ECO:0007669"/>
    <property type="project" value="UniProtKB-KW"/>
</dbReference>
<dbReference type="RefSeq" id="WP_164464223.1">
    <property type="nucleotide sequence ID" value="NZ_JARRRY010000010.1"/>
</dbReference>
<name>A0ABT6H6Z4_9BACI</name>
<dbReference type="PANTHER" id="PTHR37312:SF1">
    <property type="entry name" value="MEMBRANE-BOUND ACYLTRANSFERASE YKRP-RELATED"/>
    <property type="match status" value="1"/>
</dbReference>
<dbReference type="InterPro" id="IPR052734">
    <property type="entry name" value="Nod_factor_acetyltransferase"/>
</dbReference>
<comment type="subcellular location">
    <subcellularLocation>
        <location evidence="1">Membrane</location>
    </subcellularLocation>
</comment>
<feature type="transmembrane region" description="Helical" evidence="3">
    <location>
        <begin position="34"/>
        <end position="52"/>
    </location>
</feature>
<sequence>MSISNRIEWIDVCKGMGIFLVVLGHTMIDGTARSYIYSFHMPLFFFISGYLFSTKKYATFKEFLVSKAKTLLIPYISFSIIALIALKILVHQSIDVTSFIKAFVMSKRNEIYYNDPLWFLTALFTIEVIYYLFDKYVKRRYVVMTVAILVSYYSFLIFNPLAGTHVLPWSLDQSLYYLIYFGIGYFIKTTIPQKNNVKKSYVLISGAVMHIYIVCNSTDVFNMWNVITVYGVLPDSANVYLYDILTTLCAISFWIYASGYLSFMKPITYMGKNSLIILALHICVGFNLVHQLFLQRVFPIIGFSIENPNMLGLFFTIASLCILVPCIHVINRYIPFILGRISVKKQSQSQKRAA</sequence>
<keyword evidence="3" id="KW-1133">Transmembrane helix</keyword>
<dbReference type="Proteomes" id="UP001218246">
    <property type="component" value="Unassembled WGS sequence"/>
</dbReference>
<dbReference type="EMBL" id="JARULN010000019">
    <property type="protein sequence ID" value="MDG5755116.1"/>
    <property type="molecule type" value="Genomic_DNA"/>
</dbReference>
<evidence type="ECO:0000256" key="3">
    <source>
        <dbReference type="SAM" id="Phobius"/>
    </source>
</evidence>
<feature type="transmembrane region" description="Helical" evidence="3">
    <location>
        <begin position="111"/>
        <end position="133"/>
    </location>
</feature>
<keyword evidence="3" id="KW-0472">Membrane</keyword>
<evidence type="ECO:0000313" key="6">
    <source>
        <dbReference type="Proteomes" id="UP001218246"/>
    </source>
</evidence>
<feature type="domain" description="Acyltransferase 3" evidence="4">
    <location>
        <begin position="8"/>
        <end position="324"/>
    </location>
</feature>
<proteinExistence type="inferred from homology"/>
<reference evidence="5 6" key="1">
    <citation type="submission" date="2023-04" db="EMBL/GenBank/DDBJ databases">
        <title>Ectobacillus antri isolated from activated sludge.</title>
        <authorList>
            <person name="Yan P."/>
            <person name="Liu X."/>
        </authorList>
    </citation>
    <scope>NUCLEOTIDE SEQUENCE [LARGE SCALE GENOMIC DNA]</scope>
    <source>
        <strain evidence="5 6">C18H</strain>
    </source>
</reference>
<feature type="transmembrane region" description="Helical" evidence="3">
    <location>
        <begin position="12"/>
        <end position="28"/>
    </location>
</feature>
<evidence type="ECO:0000259" key="4">
    <source>
        <dbReference type="Pfam" id="PF01757"/>
    </source>
</evidence>
<feature type="transmembrane region" description="Helical" evidence="3">
    <location>
        <begin position="140"/>
        <end position="162"/>
    </location>
</feature>
<keyword evidence="5" id="KW-0012">Acyltransferase</keyword>
<keyword evidence="3" id="KW-0812">Transmembrane</keyword>
<feature type="transmembrane region" description="Helical" evidence="3">
    <location>
        <begin position="313"/>
        <end position="334"/>
    </location>
</feature>
<feature type="transmembrane region" description="Helical" evidence="3">
    <location>
        <begin position="239"/>
        <end position="263"/>
    </location>
</feature>
<organism evidence="5 6">
    <name type="scientific">Ectobacillus antri</name>
    <dbReference type="NCBI Taxonomy" id="2486280"/>
    <lineage>
        <taxon>Bacteria</taxon>
        <taxon>Bacillati</taxon>
        <taxon>Bacillota</taxon>
        <taxon>Bacilli</taxon>
        <taxon>Bacillales</taxon>
        <taxon>Bacillaceae</taxon>
        <taxon>Ectobacillus</taxon>
    </lineage>
</organism>
<dbReference type="Pfam" id="PF01757">
    <property type="entry name" value="Acyl_transf_3"/>
    <property type="match status" value="1"/>
</dbReference>
<dbReference type="PANTHER" id="PTHR37312">
    <property type="entry name" value="MEMBRANE-BOUND ACYLTRANSFERASE YKRP-RELATED"/>
    <property type="match status" value="1"/>
</dbReference>
<evidence type="ECO:0000313" key="5">
    <source>
        <dbReference type="EMBL" id="MDG5755116.1"/>
    </source>
</evidence>
<evidence type="ECO:0000256" key="2">
    <source>
        <dbReference type="ARBA" id="ARBA00007400"/>
    </source>
</evidence>
<evidence type="ECO:0000256" key="1">
    <source>
        <dbReference type="ARBA" id="ARBA00004370"/>
    </source>
</evidence>
<feature type="transmembrane region" description="Helical" evidence="3">
    <location>
        <begin position="72"/>
        <end position="91"/>
    </location>
</feature>
<keyword evidence="6" id="KW-1185">Reference proteome</keyword>
<gene>
    <name evidence="5" type="ORF">P6P90_14295</name>
</gene>
<dbReference type="InterPro" id="IPR002656">
    <property type="entry name" value="Acyl_transf_3_dom"/>
</dbReference>
<protein>
    <submittedName>
        <fullName evidence="5">Acyltransferase family protein</fullName>
    </submittedName>
</protein>
<feature type="transmembrane region" description="Helical" evidence="3">
    <location>
        <begin position="203"/>
        <end position="227"/>
    </location>
</feature>
<feature type="transmembrane region" description="Helical" evidence="3">
    <location>
        <begin position="174"/>
        <end position="191"/>
    </location>
</feature>
<feature type="transmembrane region" description="Helical" evidence="3">
    <location>
        <begin position="275"/>
        <end position="293"/>
    </location>
</feature>